<accession>A0A9W7DZY8</accession>
<keyword evidence="5" id="KW-1185">Reference proteome</keyword>
<dbReference type="SMART" id="SM00356">
    <property type="entry name" value="ZnF_C3H1"/>
    <property type="match status" value="2"/>
</dbReference>
<evidence type="ECO:0000259" key="3">
    <source>
        <dbReference type="PROSITE" id="PS50828"/>
    </source>
</evidence>
<feature type="zinc finger region" description="C3H1-type" evidence="1">
    <location>
        <begin position="81"/>
        <end position="108"/>
    </location>
</feature>
<dbReference type="Proteomes" id="UP001165085">
    <property type="component" value="Unassembled WGS sequence"/>
</dbReference>
<sequence length="404" mass="43556">MKTSLSHPNQTKVSPHHAAYTNATRQNKGAFAMAGSSGASKKVKMPLCTYGSACTRGKACVYRHPSKKSSTSSGNAARAPAPPAKVCLAHLAGTCTFGSRCFNRHPSEKESEELRKGYKQKKCLYGDDCRSMGCLYFHPREEEVDEEVLKMAAKLQLEEEAALLKCTVVPNLPIHPPTPLLPNPTSFTPFQEWLQSGCAVPTNDYWFNPDQSQRDPQAVYDALCRDSAPQIVKTVDVAAAPAPTGWAAVAAKAPPIPPPPLPTAQTAPPPAPTRSAPKIVPIAPEVWNANPSPSCYNIPDPLARYTAVNTPPHGPITPTFSSPCVKIDLHYQSQSTFSTVLDSVLPPALKLGGEVWIITGRGNHVNSNSFQQRGGILFEAVKSYVEEHNHRYALGKGGGAILLY</sequence>
<feature type="domain" description="Smr" evidence="3">
    <location>
        <begin position="327"/>
        <end position="404"/>
    </location>
</feature>
<dbReference type="InterPro" id="IPR002625">
    <property type="entry name" value="Smr_dom"/>
</dbReference>
<dbReference type="PROSITE" id="PS50828">
    <property type="entry name" value="SMR"/>
    <property type="match status" value="1"/>
</dbReference>
<dbReference type="InterPro" id="IPR036063">
    <property type="entry name" value="Smr_dom_sf"/>
</dbReference>
<keyword evidence="1" id="KW-0862">Zinc</keyword>
<dbReference type="PROSITE" id="PS50103">
    <property type="entry name" value="ZF_C3H1"/>
    <property type="match status" value="1"/>
</dbReference>
<name>A0A9W7DZY8_9STRA</name>
<reference evidence="5" key="1">
    <citation type="journal article" date="2023" name="Commun. Biol.">
        <title>Genome analysis of Parmales, the sister group of diatoms, reveals the evolutionary specialization of diatoms from phago-mixotrophs to photoautotrophs.</title>
        <authorList>
            <person name="Ban H."/>
            <person name="Sato S."/>
            <person name="Yoshikawa S."/>
            <person name="Yamada K."/>
            <person name="Nakamura Y."/>
            <person name="Ichinomiya M."/>
            <person name="Sato N."/>
            <person name="Blanc-Mathieu R."/>
            <person name="Endo H."/>
            <person name="Kuwata A."/>
            <person name="Ogata H."/>
        </authorList>
    </citation>
    <scope>NUCLEOTIDE SEQUENCE [LARGE SCALE GENOMIC DNA]</scope>
    <source>
        <strain evidence="5">NIES 3701</strain>
    </source>
</reference>
<dbReference type="InterPro" id="IPR000571">
    <property type="entry name" value="Znf_CCCH"/>
</dbReference>
<dbReference type="Gene3D" id="3.30.1370.110">
    <property type="match status" value="1"/>
</dbReference>
<comment type="caution">
    <text evidence="4">The sequence shown here is derived from an EMBL/GenBank/DDBJ whole genome shotgun (WGS) entry which is preliminary data.</text>
</comment>
<dbReference type="GO" id="GO:0008270">
    <property type="term" value="F:zinc ion binding"/>
    <property type="evidence" value="ECO:0007669"/>
    <property type="project" value="UniProtKB-KW"/>
</dbReference>
<proteinExistence type="predicted"/>
<dbReference type="Gene3D" id="4.10.1000.40">
    <property type="match status" value="1"/>
</dbReference>
<dbReference type="Pfam" id="PF01713">
    <property type="entry name" value="Smr"/>
    <property type="match status" value="1"/>
</dbReference>
<keyword evidence="1" id="KW-0863">Zinc-finger</keyword>
<dbReference type="EMBL" id="BRXY01000064">
    <property type="protein sequence ID" value="GMH60260.1"/>
    <property type="molecule type" value="Genomic_DNA"/>
</dbReference>
<organism evidence="4 5">
    <name type="scientific">Triparma strigata</name>
    <dbReference type="NCBI Taxonomy" id="1606541"/>
    <lineage>
        <taxon>Eukaryota</taxon>
        <taxon>Sar</taxon>
        <taxon>Stramenopiles</taxon>
        <taxon>Ochrophyta</taxon>
        <taxon>Bolidophyceae</taxon>
        <taxon>Parmales</taxon>
        <taxon>Triparmaceae</taxon>
        <taxon>Triparma</taxon>
    </lineage>
</organism>
<gene>
    <name evidence="4" type="ORF">TrST_g4498</name>
</gene>
<protein>
    <submittedName>
        <fullName evidence="4">Uncharacterized protein</fullName>
    </submittedName>
</protein>
<evidence type="ECO:0000313" key="5">
    <source>
        <dbReference type="Proteomes" id="UP001165085"/>
    </source>
</evidence>
<dbReference type="OrthoDB" id="3247158at2759"/>
<keyword evidence="1" id="KW-0479">Metal-binding</keyword>
<evidence type="ECO:0000256" key="1">
    <source>
        <dbReference type="PROSITE-ProRule" id="PRU00723"/>
    </source>
</evidence>
<evidence type="ECO:0000313" key="4">
    <source>
        <dbReference type="EMBL" id="GMH60260.1"/>
    </source>
</evidence>
<feature type="domain" description="C3H1-type" evidence="2">
    <location>
        <begin position="81"/>
        <end position="108"/>
    </location>
</feature>
<evidence type="ECO:0000259" key="2">
    <source>
        <dbReference type="PROSITE" id="PS50103"/>
    </source>
</evidence>
<dbReference type="AlphaFoldDB" id="A0A9W7DZY8"/>
<dbReference type="Pfam" id="PF14608">
    <property type="entry name" value="zf-CCCH_2"/>
    <property type="match status" value="3"/>
</dbReference>